<dbReference type="InterPro" id="IPR014770">
    <property type="entry name" value="Munc13_1"/>
</dbReference>
<dbReference type="OrthoDB" id="67700at2759"/>
<dbReference type="PANTHER" id="PTHR45999:SF2">
    <property type="entry name" value="PROTEIN UNC-13 HOMOLOG 4B"/>
    <property type="match status" value="1"/>
</dbReference>
<feature type="compositionally biased region" description="Polar residues" evidence="7">
    <location>
        <begin position="25"/>
        <end position="47"/>
    </location>
</feature>
<sequence>MSDTETTENLPTASENSPEDDFSKTSDLSGSQEQESNTCEITETSMGNVPAKEVTGNEEDEEGEVKMEEVRADGAEPGNLSSDCLSVNPDGEDFFETFSSIKIKYEDRSTKTIREFKYSADVPDGPIADQLWPTLGGWNVDDLYGEVLYALVHALKTKDQLESDSMVAYLQQAFHIDNDKHKKLLDLAREKQAPPLVLNLEVIEAKGLKGKDVNGLSDPFCTLYVSPKQKHNTSMKPATLNPTWREYFSFPVTSHQDEVLSIEVWDYDPEESLSDKMKRFNEVKSTRGLRILMKEIALTASTGKQTHEFLGCLKIPIKNIPADGFDKWFNLESKNGNGNKKKGEIHLRMVMGAEKDKKVAAQEYRHVLHLLLVHELDEENIQTHAWDGQFSKHSEYILNQLRWQGGLLPHDIDMAKWLVYTRVQCEHPLNAKLFPPIFSAVLEHHRKEAISDDEMRKFWFASEKLLDNFSSFVRNIHQCFLSNSTATTQAYHMLKTLGLLKDHISKAPKIKKDLESKITAELITEKTENAISRGAEDLFNSIVKSDPDANETEVETMIKIGQLLIADLRKGLEMLDNVFKELLGIDYFETTYRVYDEKYGELVKPLVMKICQNLKPLEIRHDDGLFYDTDLSIGTSLFELYLAVKQFADLSVNLKSKTDLSIEGCFHTWFHSSVAHWLDIAWCKAMQRIKKAVQLDKLRPVSDIGDDSQITSSAVDTTLIFHQIQIFWNQLSWPEVEGSYAFIFKILDDLCKCVIYYADIMSHRVEEIENKQGEMYQISDELCYAINNIEHVARGMVPISERLEMEKILNQLAEMNGKESASHCRKTLAVVMDNANENVMNKTYEILSKVGLHMEPVIYRMLLEGVEVENEDEGVSKLCKYLDKNLIKLRDKLTQDGFDKVFIIIWENASRALRNLIRTNVEKRRPPSFFQRIHNMLQILFNFFYPDGISEVDSVHNADVREVQDLIRLHGASTADLILKYTQERLRLQGKIKMRNADNGQLTLRATYCEDQKSLRVEILNCRGLKPHDSNGMCDPFVKLQIVPQELYPIVAKKTKVKKKTLFPLFDEIFPIPLSPEQMAMGGILHFSVKDHDLFGRNDFLGEVFLSLESIPFTTSYAKLQDLPQINLPLTMPTEEVSSMLQTLESRQWDQEAAKFAKKERNKQAGTTGNTSS</sequence>
<dbReference type="InterPro" id="IPR010439">
    <property type="entry name" value="MUN_dom"/>
</dbReference>
<protein>
    <recommendedName>
        <fullName evidence="13">Protein unc-13 homolog 4B</fullName>
    </recommendedName>
</protein>
<organism evidence="11 12">
    <name type="scientific">Allacma fusca</name>
    <dbReference type="NCBI Taxonomy" id="39272"/>
    <lineage>
        <taxon>Eukaryota</taxon>
        <taxon>Metazoa</taxon>
        <taxon>Ecdysozoa</taxon>
        <taxon>Arthropoda</taxon>
        <taxon>Hexapoda</taxon>
        <taxon>Collembola</taxon>
        <taxon>Symphypleona</taxon>
        <taxon>Sminthuridae</taxon>
        <taxon>Allacma</taxon>
    </lineage>
</organism>
<gene>
    <name evidence="11" type="ORF">AFUS01_LOCUS38489</name>
</gene>
<feature type="compositionally biased region" description="Polar residues" evidence="7">
    <location>
        <begin position="1164"/>
        <end position="1173"/>
    </location>
</feature>
<evidence type="ECO:0000256" key="6">
    <source>
        <dbReference type="ARBA" id="ARBA00022753"/>
    </source>
</evidence>
<dbReference type="InterPro" id="IPR052095">
    <property type="entry name" value="UNC-13_domain"/>
</dbReference>
<comment type="caution">
    <text evidence="11">The sequence shown here is derived from an EMBL/GenBank/DDBJ whole genome shotgun (WGS) entry which is preliminary data.</text>
</comment>
<dbReference type="InterPro" id="IPR000008">
    <property type="entry name" value="C2_dom"/>
</dbReference>
<dbReference type="GO" id="GO:0005770">
    <property type="term" value="C:late endosome"/>
    <property type="evidence" value="ECO:0007669"/>
    <property type="project" value="UniProtKB-SubCell"/>
</dbReference>
<keyword evidence="12" id="KW-1185">Reference proteome</keyword>
<evidence type="ECO:0000256" key="3">
    <source>
        <dbReference type="ARBA" id="ARBA00004603"/>
    </source>
</evidence>
<dbReference type="PROSITE" id="PS50004">
    <property type="entry name" value="C2"/>
    <property type="match status" value="2"/>
</dbReference>
<feature type="compositionally biased region" description="Basic and acidic residues" evidence="7">
    <location>
        <begin position="1152"/>
        <end position="1163"/>
    </location>
</feature>
<feature type="region of interest" description="Disordered" evidence="7">
    <location>
        <begin position="1"/>
        <end position="66"/>
    </location>
</feature>
<accession>A0A8J2PLY8</accession>
<keyword evidence="4" id="KW-0268">Exocytosis</keyword>
<feature type="domain" description="C2" evidence="8">
    <location>
        <begin position="998"/>
        <end position="1121"/>
    </location>
</feature>
<dbReference type="InterPro" id="IPR014772">
    <property type="entry name" value="Munc13_dom-2"/>
</dbReference>
<dbReference type="Pfam" id="PF06292">
    <property type="entry name" value="MUN"/>
    <property type="match status" value="1"/>
</dbReference>
<evidence type="ECO:0000256" key="1">
    <source>
        <dbReference type="ARBA" id="ARBA00004172"/>
    </source>
</evidence>
<dbReference type="EMBL" id="CAJVCH010548043">
    <property type="protein sequence ID" value="CAG7828569.1"/>
    <property type="molecule type" value="Genomic_DNA"/>
</dbReference>
<feature type="domain" description="MHD2" evidence="10">
    <location>
        <begin position="872"/>
        <end position="981"/>
    </location>
</feature>
<evidence type="ECO:0000313" key="12">
    <source>
        <dbReference type="Proteomes" id="UP000708208"/>
    </source>
</evidence>
<name>A0A8J2PLY8_9HEXA</name>
<reference evidence="11" key="1">
    <citation type="submission" date="2021-06" db="EMBL/GenBank/DDBJ databases">
        <authorList>
            <person name="Hodson N. C."/>
            <person name="Mongue J. A."/>
            <person name="Jaron S. K."/>
        </authorList>
    </citation>
    <scope>NUCLEOTIDE SEQUENCE</scope>
</reference>
<feature type="domain" description="C2" evidence="8">
    <location>
        <begin position="179"/>
        <end position="300"/>
    </location>
</feature>
<evidence type="ECO:0008006" key="13">
    <source>
        <dbReference type="Google" id="ProtNLM"/>
    </source>
</evidence>
<evidence type="ECO:0000256" key="4">
    <source>
        <dbReference type="ARBA" id="ARBA00022483"/>
    </source>
</evidence>
<dbReference type="Pfam" id="PF00168">
    <property type="entry name" value="C2"/>
    <property type="match status" value="2"/>
</dbReference>
<evidence type="ECO:0000259" key="8">
    <source>
        <dbReference type="PROSITE" id="PS50004"/>
    </source>
</evidence>
<keyword evidence="5" id="KW-0963">Cytoplasm</keyword>
<feature type="region of interest" description="Disordered" evidence="7">
    <location>
        <begin position="1152"/>
        <end position="1173"/>
    </location>
</feature>
<evidence type="ECO:0000259" key="10">
    <source>
        <dbReference type="PROSITE" id="PS51259"/>
    </source>
</evidence>
<comment type="subcellular location">
    <subcellularLocation>
        <location evidence="2">Cytoplasm</location>
    </subcellularLocation>
    <subcellularLocation>
        <location evidence="3">Late endosome</location>
    </subcellularLocation>
    <subcellularLocation>
        <location evidence="1">Recycling endosome</location>
    </subcellularLocation>
</comment>
<evidence type="ECO:0000259" key="9">
    <source>
        <dbReference type="PROSITE" id="PS51258"/>
    </source>
</evidence>
<dbReference type="AlphaFoldDB" id="A0A8J2PLY8"/>
<dbReference type="SMART" id="SM00239">
    <property type="entry name" value="C2"/>
    <property type="match status" value="2"/>
</dbReference>
<dbReference type="GO" id="GO:0099503">
    <property type="term" value="C:secretory vesicle"/>
    <property type="evidence" value="ECO:0007669"/>
    <property type="project" value="TreeGrafter"/>
</dbReference>
<dbReference type="GO" id="GO:0055037">
    <property type="term" value="C:recycling endosome"/>
    <property type="evidence" value="ECO:0007669"/>
    <property type="project" value="UniProtKB-SubCell"/>
</dbReference>
<dbReference type="GO" id="GO:0006887">
    <property type="term" value="P:exocytosis"/>
    <property type="evidence" value="ECO:0007669"/>
    <property type="project" value="UniProtKB-KW"/>
</dbReference>
<feature type="domain" description="MHD1" evidence="9">
    <location>
        <begin position="638"/>
        <end position="761"/>
    </location>
</feature>
<evidence type="ECO:0000313" key="11">
    <source>
        <dbReference type="EMBL" id="CAG7828569.1"/>
    </source>
</evidence>
<dbReference type="PROSITE" id="PS51258">
    <property type="entry name" value="MHD1"/>
    <property type="match status" value="1"/>
</dbReference>
<keyword evidence="6" id="KW-0967">Endosome</keyword>
<evidence type="ECO:0000256" key="2">
    <source>
        <dbReference type="ARBA" id="ARBA00004496"/>
    </source>
</evidence>
<dbReference type="PANTHER" id="PTHR45999">
    <property type="entry name" value="UNC-13-4A, ISOFORM B"/>
    <property type="match status" value="1"/>
</dbReference>
<evidence type="ECO:0000256" key="5">
    <source>
        <dbReference type="ARBA" id="ARBA00022490"/>
    </source>
</evidence>
<evidence type="ECO:0000256" key="7">
    <source>
        <dbReference type="SAM" id="MobiDB-lite"/>
    </source>
</evidence>
<proteinExistence type="predicted"/>
<dbReference type="Proteomes" id="UP000708208">
    <property type="component" value="Unassembled WGS sequence"/>
</dbReference>
<feature type="compositionally biased region" description="Polar residues" evidence="7">
    <location>
        <begin position="1"/>
        <end position="16"/>
    </location>
</feature>
<dbReference type="PROSITE" id="PS51259">
    <property type="entry name" value="MHD2"/>
    <property type="match status" value="1"/>
</dbReference>